<feature type="compositionally biased region" description="Polar residues" evidence="1">
    <location>
        <begin position="40"/>
        <end position="82"/>
    </location>
</feature>
<sequence length="168" mass="18328">MAAMMRRYEKLKQTAAPSKSPQPEAPIPLLAPAQQPQIPNQRETPSGSQSVDSPTSDQPQTANSVTAGQYGPTSANRPTSISNCIKHMRKEHTRLRPHTMLKVAEVPSNEVPQSSNRNDNVPQSSNGNDNVSNTGLVGVGHCFAWQGYSSLQDITWYSTSIRDCWVLG</sequence>
<proteinExistence type="predicted"/>
<protein>
    <submittedName>
        <fullName evidence="2">Uncharacterized protein</fullName>
    </submittedName>
</protein>
<gene>
    <name evidence="2" type="ORF">PILCRDRAFT_9348</name>
</gene>
<feature type="region of interest" description="Disordered" evidence="1">
    <location>
        <begin position="105"/>
        <end position="132"/>
    </location>
</feature>
<organism evidence="2 3">
    <name type="scientific">Piloderma croceum (strain F 1598)</name>
    <dbReference type="NCBI Taxonomy" id="765440"/>
    <lineage>
        <taxon>Eukaryota</taxon>
        <taxon>Fungi</taxon>
        <taxon>Dikarya</taxon>
        <taxon>Basidiomycota</taxon>
        <taxon>Agaricomycotina</taxon>
        <taxon>Agaricomycetes</taxon>
        <taxon>Agaricomycetidae</taxon>
        <taxon>Atheliales</taxon>
        <taxon>Atheliaceae</taxon>
        <taxon>Piloderma</taxon>
    </lineage>
</organism>
<feature type="compositionally biased region" description="Polar residues" evidence="1">
    <location>
        <begin position="110"/>
        <end position="132"/>
    </location>
</feature>
<feature type="region of interest" description="Disordered" evidence="1">
    <location>
        <begin position="1"/>
        <end position="82"/>
    </location>
</feature>
<evidence type="ECO:0000256" key="1">
    <source>
        <dbReference type="SAM" id="MobiDB-lite"/>
    </source>
</evidence>
<name>A0A0C3FNZ7_PILCF</name>
<feature type="compositionally biased region" description="Low complexity" evidence="1">
    <location>
        <begin position="27"/>
        <end position="39"/>
    </location>
</feature>
<dbReference type="Proteomes" id="UP000054166">
    <property type="component" value="Unassembled WGS sequence"/>
</dbReference>
<accession>A0A0C3FNZ7</accession>
<evidence type="ECO:0000313" key="2">
    <source>
        <dbReference type="EMBL" id="KIM80941.1"/>
    </source>
</evidence>
<reference evidence="3" key="2">
    <citation type="submission" date="2015-01" db="EMBL/GenBank/DDBJ databases">
        <title>Evolutionary Origins and Diversification of the Mycorrhizal Mutualists.</title>
        <authorList>
            <consortium name="DOE Joint Genome Institute"/>
            <consortium name="Mycorrhizal Genomics Consortium"/>
            <person name="Kohler A."/>
            <person name="Kuo A."/>
            <person name="Nagy L.G."/>
            <person name="Floudas D."/>
            <person name="Copeland A."/>
            <person name="Barry K.W."/>
            <person name="Cichocki N."/>
            <person name="Veneault-Fourrey C."/>
            <person name="LaButti K."/>
            <person name="Lindquist E.A."/>
            <person name="Lipzen A."/>
            <person name="Lundell T."/>
            <person name="Morin E."/>
            <person name="Murat C."/>
            <person name="Riley R."/>
            <person name="Ohm R."/>
            <person name="Sun H."/>
            <person name="Tunlid A."/>
            <person name="Henrissat B."/>
            <person name="Grigoriev I.V."/>
            <person name="Hibbett D.S."/>
            <person name="Martin F."/>
        </authorList>
    </citation>
    <scope>NUCLEOTIDE SEQUENCE [LARGE SCALE GENOMIC DNA]</scope>
    <source>
        <strain evidence="3">F 1598</strain>
    </source>
</reference>
<dbReference type="EMBL" id="KN833002">
    <property type="protein sequence ID" value="KIM80941.1"/>
    <property type="molecule type" value="Genomic_DNA"/>
</dbReference>
<dbReference type="HOGENOM" id="CLU_1587140_0_0_1"/>
<dbReference type="InParanoid" id="A0A0C3FNZ7"/>
<dbReference type="AlphaFoldDB" id="A0A0C3FNZ7"/>
<keyword evidence="3" id="KW-1185">Reference proteome</keyword>
<reference evidence="2 3" key="1">
    <citation type="submission" date="2014-04" db="EMBL/GenBank/DDBJ databases">
        <authorList>
            <consortium name="DOE Joint Genome Institute"/>
            <person name="Kuo A."/>
            <person name="Tarkka M."/>
            <person name="Buscot F."/>
            <person name="Kohler A."/>
            <person name="Nagy L.G."/>
            <person name="Floudas D."/>
            <person name="Copeland A."/>
            <person name="Barry K.W."/>
            <person name="Cichocki N."/>
            <person name="Veneault-Fourrey C."/>
            <person name="LaButti K."/>
            <person name="Lindquist E.A."/>
            <person name="Lipzen A."/>
            <person name="Lundell T."/>
            <person name="Morin E."/>
            <person name="Murat C."/>
            <person name="Sun H."/>
            <person name="Tunlid A."/>
            <person name="Henrissat B."/>
            <person name="Grigoriev I.V."/>
            <person name="Hibbett D.S."/>
            <person name="Martin F."/>
            <person name="Nordberg H.P."/>
            <person name="Cantor M.N."/>
            <person name="Hua S.X."/>
        </authorList>
    </citation>
    <scope>NUCLEOTIDE SEQUENCE [LARGE SCALE GENOMIC DNA]</scope>
    <source>
        <strain evidence="2 3">F 1598</strain>
    </source>
</reference>
<evidence type="ECO:0000313" key="3">
    <source>
        <dbReference type="Proteomes" id="UP000054166"/>
    </source>
</evidence>
<feature type="compositionally biased region" description="Basic and acidic residues" evidence="1">
    <location>
        <begin position="1"/>
        <end position="12"/>
    </location>
</feature>